<name>A0A8G0ZXZ8_9RHOB</name>
<accession>A0A8G0ZXZ8</accession>
<gene>
    <name evidence="1" type="ORF">JO391_04725</name>
</gene>
<dbReference type="KEGG" id="nsm:JO391_04725"/>
<protein>
    <submittedName>
        <fullName evidence="1">Uncharacterized protein</fullName>
    </submittedName>
</protein>
<evidence type="ECO:0000313" key="2">
    <source>
        <dbReference type="Proteomes" id="UP000826300"/>
    </source>
</evidence>
<evidence type="ECO:0000313" key="1">
    <source>
        <dbReference type="EMBL" id="QYZ70823.1"/>
    </source>
</evidence>
<dbReference type="AlphaFoldDB" id="A0A8G0ZXZ8"/>
<dbReference type="RefSeq" id="WP_220663040.1">
    <property type="nucleotide sequence ID" value="NZ_CP069370.1"/>
</dbReference>
<dbReference type="Proteomes" id="UP000826300">
    <property type="component" value="Chromosome"/>
</dbReference>
<sequence length="56" mass="6033">MQSTLAFAPEPEDMEDLDLDSAILTFAPPPRTAYCDARVEAALASELPTTLQAEAH</sequence>
<organism evidence="1 2">
    <name type="scientific">Neotabrizicola shimadae</name>
    <dbReference type="NCBI Taxonomy" id="2807096"/>
    <lineage>
        <taxon>Bacteria</taxon>
        <taxon>Pseudomonadati</taxon>
        <taxon>Pseudomonadota</taxon>
        <taxon>Alphaproteobacteria</taxon>
        <taxon>Rhodobacterales</taxon>
        <taxon>Paracoccaceae</taxon>
        <taxon>Neotabrizicola</taxon>
    </lineage>
</organism>
<proteinExistence type="predicted"/>
<dbReference type="EMBL" id="CP069370">
    <property type="protein sequence ID" value="QYZ70823.1"/>
    <property type="molecule type" value="Genomic_DNA"/>
</dbReference>
<reference evidence="1" key="1">
    <citation type="submission" date="2021-02" db="EMBL/GenBank/DDBJ databases">
        <title>Rhodobacter shimadae sp. nov., an aerobic anoxygenic phototrophic bacterium isolated from a hot spring.</title>
        <authorList>
            <person name="Muramatsu S."/>
            <person name="Haruta S."/>
            <person name="Hirose S."/>
            <person name="Hanada S."/>
        </authorList>
    </citation>
    <scope>NUCLEOTIDE SEQUENCE</scope>
    <source>
        <strain evidence="1">N10</strain>
    </source>
</reference>
<keyword evidence="2" id="KW-1185">Reference proteome</keyword>